<dbReference type="STRING" id="1121881.SAMN02745225_01620"/>
<dbReference type="Pfam" id="PF13560">
    <property type="entry name" value="HTH_31"/>
    <property type="match status" value="1"/>
</dbReference>
<dbReference type="EMBL" id="FQUL01000024">
    <property type="protein sequence ID" value="SHE78778.1"/>
    <property type="molecule type" value="Genomic_DNA"/>
</dbReference>
<accession>A0A1M4WBX7</accession>
<name>A0A1M4WBX7_9ACTN</name>
<feature type="domain" description="HTH cro/C1-type" evidence="2">
    <location>
        <begin position="18"/>
        <end position="73"/>
    </location>
</feature>
<evidence type="ECO:0000313" key="3">
    <source>
        <dbReference type="EMBL" id="SHE78778.1"/>
    </source>
</evidence>
<feature type="region of interest" description="Disordered" evidence="1">
    <location>
        <begin position="120"/>
        <end position="142"/>
    </location>
</feature>
<organism evidence="3 4">
    <name type="scientific">Ferrithrix thermotolerans DSM 19514</name>
    <dbReference type="NCBI Taxonomy" id="1121881"/>
    <lineage>
        <taxon>Bacteria</taxon>
        <taxon>Bacillati</taxon>
        <taxon>Actinomycetota</taxon>
        <taxon>Acidimicrobiia</taxon>
        <taxon>Acidimicrobiales</taxon>
        <taxon>Acidimicrobiaceae</taxon>
        <taxon>Ferrithrix</taxon>
    </lineage>
</organism>
<gene>
    <name evidence="3" type="ORF">SAMN02745225_01620</name>
</gene>
<proteinExistence type="predicted"/>
<dbReference type="SUPFAM" id="SSF47413">
    <property type="entry name" value="lambda repressor-like DNA-binding domains"/>
    <property type="match status" value="1"/>
</dbReference>
<keyword evidence="4" id="KW-1185">Reference proteome</keyword>
<evidence type="ECO:0000259" key="2">
    <source>
        <dbReference type="PROSITE" id="PS50943"/>
    </source>
</evidence>
<dbReference type="Proteomes" id="UP000184295">
    <property type="component" value="Unassembled WGS sequence"/>
</dbReference>
<evidence type="ECO:0000313" key="4">
    <source>
        <dbReference type="Proteomes" id="UP000184295"/>
    </source>
</evidence>
<reference evidence="4" key="1">
    <citation type="submission" date="2016-11" db="EMBL/GenBank/DDBJ databases">
        <authorList>
            <person name="Varghese N."/>
            <person name="Submissions S."/>
        </authorList>
    </citation>
    <scope>NUCLEOTIDE SEQUENCE [LARGE SCALE GENOMIC DNA]</scope>
    <source>
        <strain evidence="4">DSM 19514</strain>
    </source>
</reference>
<dbReference type="InterPro" id="IPR001387">
    <property type="entry name" value="Cro/C1-type_HTH"/>
</dbReference>
<dbReference type="GO" id="GO:0003677">
    <property type="term" value="F:DNA binding"/>
    <property type="evidence" value="ECO:0007669"/>
    <property type="project" value="InterPro"/>
</dbReference>
<dbReference type="OrthoDB" id="4629244at2"/>
<dbReference type="SMART" id="SM00530">
    <property type="entry name" value="HTH_XRE"/>
    <property type="match status" value="1"/>
</dbReference>
<dbReference type="InterPro" id="IPR010982">
    <property type="entry name" value="Lambda_DNA-bd_dom_sf"/>
</dbReference>
<feature type="compositionally biased region" description="Basic and acidic residues" evidence="1">
    <location>
        <begin position="129"/>
        <end position="142"/>
    </location>
</feature>
<protein>
    <submittedName>
        <fullName evidence="3">Helix-turn-helix domain-containing protein</fullName>
    </submittedName>
</protein>
<dbReference type="Gene3D" id="1.10.260.40">
    <property type="entry name" value="lambda repressor-like DNA-binding domains"/>
    <property type="match status" value="1"/>
</dbReference>
<dbReference type="CDD" id="cd00093">
    <property type="entry name" value="HTH_XRE"/>
    <property type="match status" value="1"/>
</dbReference>
<dbReference type="RefSeq" id="WP_072791159.1">
    <property type="nucleotide sequence ID" value="NZ_FQUL01000024.1"/>
</dbReference>
<dbReference type="AlphaFoldDB" id="A0A1M4WBX7"/>
<dbReference type="PROSITE" id="PS50943">
    <property type="entry name" value="HTH_CROC1"/>
    <property type="match status" value="1"/>
</dbReference>
<evidence type="ECO:0000256" key="1">
    <source>
        <dbReference type="SAM" id="MobiDB-lite"/>
    </source>
</evidence>
<sequence length="142" mass="16465">MKRRKTPEIKNAALGEFIKARRESLNITKAEAIRRSGLDYSYWVKLEAGIYQMPSPKALDLVAEVIEAKPADLYALAGYRIEGELPNFRPYLRSKYYLPPEAIDQLESYFNFLRHQYGIPEDQPVFPPKPRDEGETEERRAS</sequence>